<feature type="transmembrane region" description="Helical" evidence="6">
    <location>
        <begin position="109"/>
        <end position="127"/>
    </location>
</feature>
<evidence type="ECO:0000256" key="5">
    <source>
        <dbReference type="ARBA" id="ARBA00023136"/>
    </source>
</evidence>
<name>A0A7U7J573_9GAMM</name>
<accession>A0A7U7J573</accession>
<dbReference type="EMBL" id="CBTK010000261">
    <property type="protein sequence ID" value="CDH46417.1"/>
    <property type="molecule type" value="Genomic_DNA"/>
</dbReference>
<feature type="transmembrane region" description="Helical" evidence="6">
    <location>
        <begin position="53"/>
        <end position="73"/>
    </location>
</feature>
<dbReference type="InterPro" id="IPR043428">
    <property type="entry name" value="LivM-like"/>
</dbReference>
<evidence type="ECO:0000256" key="4">
    <source>
        <dbReference type="ARBA" id="ARBA00022989"/>
    </source>
</evidence>
<evidence type="ECO:0000256" key="1">
    <source>
        <dbReference type="ARBA" id="ARBA00004429"/>
    </source>
</evidence>
<dbReference type="PANTHER" id="PTHR30482:SF18">
    <property type="entry name" value="BRANCHED AMINO ACID TRANSPORT SYSTEM PERMEASE"/>
    <property type="match status" value="1"/>
</dbReference>
<dbReference type="OrthoDB" id="9034298at2"/>
<proteinExistence type="predicted"/>
<evidence type="ECO:0000313" key="7">
    <source>
        <dbReference type="EMBL" id="CDH46417.1"/>
    </source>
</evidence>
<dbReference type="InterPro" id="IPR001851">
    <property type="entry name" value="ABC_transp_permease"/>
</dbReference>
<dbReference type="GO" id="GO:0015658">
    <property type="term" value="F:branched-chain amino acid transmembrane transporter activity"/>
    <property type="evidence" value="ECO:0007669"/>
    <property type="project" value="InterPro"/>
</dbReference>
<gene>
    <name evidence="7" type="ORF">BN874_460038</name>
</gene>
<dbReference type="RefSeq" id="WP_051497913.1">
    <property type="nucleotide sequence ID" value="NZ_CBTK010000261.1"/>
</dbReference>
<reference evidence="7 8" key="1">
    <citation type="journal article" date="2014" name="ISME J.">
        <title>Candidatus Competibacter-lineage genomes retrieved from metagenomes reveal functional metabolic diversity.</title>
        <authorList>
            <person name="McIlroy S.J."/>
            <person name="Albertsen M."/>
            <person name="Andresen E.K."/>
            <person name="Saunders A.M."/>
            <person name="Kristiansen R."/>
            <person name="Stokholm-Bjerregaard M."/>
            <person name="Nielsen K.L."/>
            <person name="Nielsen P.H."/>
        </authorList>
    </citation>
    <scope>NUCLEOTIDE SEQUENCE [LARGE SCALE GENOMIC DNA]</scope>
    <source>
        <strain evidence="7 8">Run_B_J11</strain>
    </source>
</reference>
<dbReference type="Pfam" id="PF02653">
    <property type="entry name" value="BPD_transp_2"/>
    <property type="match status" value="1"/>
</dbReference>
<dbReference type="CDD" id="cd06581">
    <property type="entry name" value="TM_PBP1_LivM_like"/>
    <property type="match status" value="1"/>
</dbReference>
<keyword evidence="3 6" id="KW-0812">Transmembrane</keyword>
<dbReference type="GO" id="GO:0005886">
    <property type="term" value="C:plasma membrane"/>
    <property type="evidence" value="ECO:0007669"/>
    <property type="project" value="UniProtKB-SubCell"/>
</dbReference>
<feature type="transmembrane region" description="Helical" evidence="6">
    <location>
        <begin position="154"/>
        <end position="175"/>
    </location>
</feature>
<protein>
    <submittedName>
        <fullName evidence="7">Inner-membrane translocator</fullName>
    </submittedName>
</protein>
<feature type="transmembrane region" description="Helical" evidence="6">
    <location>
        <begin position="25"/>
        <end position="46"/>
    </location>
</feature>
<comment type="caution">
    <text evidence="7">The sequence shown here is derived from an EMBL/GenBank/DDBJ whole genome shotgun (WGS) entry which is preliminary data.</text>
</comment>
<keyword evidence="2" id="KW-1003">Cell membrane</keyword>
<dbReference type="Proteomes" id="UP000019184">
    <property type="component" value="Unassembled WGS sequence"/>
</dbReference>
<organism evidence="7 8">
    <name type="scientific">Candidatus Contendobacter odensis Run_B_J11</name>
    <dbReference type="NCBI Taxonomy" id="1400861"/>
    <lineage>
        <taxon>Bacteria</taxon>
        <taxon>Pseudomonadati</taxon>
        <taxon>Pseudomonadota</taxon>
        <taxon>Gammaproteobacteria</taxon>
        <taxon>Candidatus Competibacteraceae</taxon>
        <taxon>Candidatus Contendibacter</taxon>
    </lineage>
</organism>
<feature type="transmembrane region" description="Helical" evidence="6">
    <location>
        <begin position="243"/>
        <end position="267"/>
    </location>
</feature>
<evidence type="ECO:0000256" key="2">
    <source>
        <dbReference type="ARBA" id="ARBA00022475"/>
    </source>
</evidence>
<keyword evidence="5 6" id="KW-0472">Membrane</keyword>
<evidence type="ECO:0000256" key="3">
    <source>
        <dbReference type="ARBA" id="ARBA00022692"/>
    </source>
</evidence>
<keyword evidence="8" id="KW-1185">Reference proteome</keyword>
<feature type="transmembrane region" description="Helical" evidence="6">
    <location>
        <begin position="79"/>
        <end position="97"/>
    </location>
</feature>
<dbReference type="AlphaFoldDB" id="A0A7U7J573"/>
<evidence type="ECO:0000256" key="6">
    <source>
        <dbReference type="SAM" id="Phobius"/>
    </source>
</evidence>
<dbReference type="PANTHER" id="PTHR30482">
    <property type="entry name" value="HIGH-AFFINITY BRANCHED-CHAIN AMINO ACID TRANSPORT SYSTEM PERMEASE"/>
    <property type="match status" value="1"/>
</dbReference>
<evidence type="ECO:0000313" key="8">
    <source>
        <dbReference type="Proteomes" id="UP000019184"/>
    </source>
</evidence>
<sequence length="317" mass="33538">MRRIGFFTFAVGVALLPALFPDNYFVMAVGVSAGLNAILAVGLNLLMGYAGQISLGHAAFFGMGAYTSAILTTRYACPSLIALTAGLIIAGVIAWLLARPILRLRGHYLAMATLGFGVIVHVLMVQATPWTGGPDGLNGIPPLNLLGWSVDSDLRWYAVIMAALLLAIGLSLNLVDSRIGRALRAVRGSEFAAQMLGIDTGRAKTQVFVVSALFAAFAGSLFAHQQSFVSPDSFNLTVSVELVTMVVLGGLASTYGSACGAIALTLLHEGLVVFEDYEMMIHGALLMAVMIFMPQGLFIGLSQGARRLWRLKNKASA</sequence>
<feature type="transmembrane region" description="Helical" evidence="6">
    <location>
        <begin position="279"/>
        <end position="301"/>
    </location>
</feature>
<comment type="subcellular location">
    <subcellularLocation>
        <location evidence="1">Cell inner membrane</location>
        <topology evidence="1">Multi-pass membrane protein</topology>
    </subcellularLocation>
</comment>
<keyword evidence="4 6" id="KW-1133">Transmembrane helix</keyword>